<evidence type="ECO:0000313" key="11">
    <source>
        <dbReference type="Proteomes" id="UP000177324"/>
    </source>
</evidence>
<sequence length="520" mass="59232">MKLIVALIVILAFLLRWLGHDVSPPGFTADEAVFGYNAYSLLKYGTDQFGAKFPVALRAFGDYRPALYSYLATPFIKFFGLTEIATRLPAILAGIMTVLVVYFLAKELLHPRGVVLLAAMLVAVSPAHILISRYADMSPLSTLFLGLGVWLWFRQPMLASISFVLAAYSYHNARLTGPLLLLGLMLLYWHQFKSRLRQFIIAAGLGLILLLPLILFLIRSPELALRRGFYESFLSQKSYLPRVTTDVSTDPADQSPLITRFLHNKPKVILTQWAENYLSHFSPNFLFLTGDTHERFQTPGSGVYNLSLALLLPIGLVAALRRPSLRILPAWFFISPLTASLGLFTPNSLHTLDSVIPVSILGSLGWFNLGKKLRLVTVMIFIYSVYRFGWGYFITMPQNPELRWNWFPRAGDYVNLTRFVPAMEPITIIGSHNFPQFYLFYNRIDPQEFQRQVKVNPIPDTNGFEQIDRLERFKFNSASISGWMIFDRDSFPSALGRCIRQRVDDLYYLVYVDNNCLNLH</sequence>
<comment type="caution">
    <text evidence="10">The sequence shown here is derived from an EMBL/GenBank/DDBJ whole genome shotgun (WGS) entry which is preliminary data.</text>
</comment>
<keyword evidence="4" id="KW-0808">Transferase</keyword>
<feature type="transmembrane region" description="Helical" evidence="8">
    <location>
        <begin position="114"/>
        <end position="131"/>
    </location>
</feature>
<dbReference type="GO" id="GO:0005886">
    <property type="term" value="C:plasma membrane"/>
    <property type="evidence" value="ECO:0007669"/>
    <property type="project" value="UniProtKB-SubCell"/>
</dbReference>
<dbReference type="GO" id="GO:0010041">
    <property type="term" value="P:response to iron(III) ion"/>
    <property type="evidence" value="ECO:0007669"/>
    <property type="project" value="TreeGrafter"/>
</dbReference>
<feature type="transmembrane region" description="Helical" evidence="8">
    <location>
        <begin position="375"/>
        <end position="394"/>
    </location>
</feature>
<dbReference type="Proteomes" id="UP000177324">
    <property type="component" value="Unassembled WGS sequence"/>
</dbReference>
<keyword evidence="7 8" id="KW-0472">Membrane</keyword>
<reference evidence="10 11" key="1">
    <citation type="journal article" date="2016" name="Nat. Commun.">
        <title>Thousands of microbial genomes shed light on interconnected biogeochemical processes in an aquifer system.</title>
        <authorList>
            <person name="Anantharaman K."/>
            <person name="Brown C.T."/>
            <person name="Hug L.A."/>
            <person name="Sharon I."/>
            <person name="Castelle C.J."/>
            <person name="Probst A.J."/>
            <person name="Thomas B.C."/>
            <person name="Singh A."/>
            <person name="Wilkins M.J."/>
            <person name="Karaoz U."/>
            <person name="Brodie E.L."/>
            <person name="Williams K.H."/>
            <person name="Hubbard S.S."/>
            <person name="Banfield J.F."/>
        </authorList>
    </citation>
    <scope>NUCLEOTIDE SEQUENCE [LARGE SCALE GENOMIC DNA]</scope>
</reference>
<dbReference type="GO" id="GO:0009103">
    <property type="term" value="P:lipopolysaccharide biosynthetic process"/>
    <property type="evidence" value="ECO:0007669"/>
    <property type="project" value="UniProtKB-ARBA"/>
</dbReference>
<feature type="transmembrane region" description="Helical" evidence="8">
    <location>
        <begin position="84"/>
        <end position="105"/>
    </location>
</feature>
<keyword evidence="2" id="KW-1003">Cell membrane</keyword>
<feature type="transmembrane region" description="Helical" evidence="8">
    <location>
        <begin position="143"/>
        <end position="168"/>
    </location>
</feature>
<dbReference type="InterPro" id="IPR050297">
    <property type="entry name" value="LipidA_mod_glycosyltrf_83"/>
</dbReference>
<comment type="subcellular location">
    <subcellularLocation>
        <location evidence="1">Cell membrane</location>
        <topology evidence="1">Multi-pass membrane protein</topology>
    </subcellularLocation>
</comment>
<dbReference type="InterPro" id="IPR003342">
    <property type="entry name" value="ArnT-like_N"/>
</dbReference>
<dbReference type="STRING" id="1797589.A2784_04545"/>
<feature type="domain" description="ArnT-like N-terminal" evidence="9">
    <location>
        <begin position="58"/>
        <end position="154"/>
    </location>
</feature>
<keyword evidence="6 8" id="KW-1133">Transmembrane helix</keyword>
<keyword evidence="5 8" id="KW-0812">Transmembrane</keyword>
<proteinExistence type="predicted"/>
<dbReference type="GO" id="GO:0006493">
    <property type="term" value="P:protein O-linked glycosylation"/>
    <property type="evidence" value="ECO:0007669"/>
    <property type="project" value="InterPro"/>
</dbReference>
<evidence type="ECO:0000259" key="9">
    <source>
        <dbReference type="Pfam" id="PF02366"/>
    </source>
</evidence>
<dbReference type="PANTHER" id="PTHR33908:SF3">
    <property type="entry name" value="UNDECAPRENYL PHOSPHATE-ALPHA-4-AMINO-4-DEOXY-L-ARABINOSE ARABINOSYL TRANSFERASE"/>
    <property type="match status" value="1"/>
</dbReference>
<evidence type="ECO:0000256" key="1">
    <source>
        <dbReference type="ARBA" id="ARBA00004651"/>
    </source>
</evidence>
<evidence type="ECO:0000313" key="10">
    <source>
        <dbReference type="EMBL" id="OGY16726.1"/>
    </source>
</evidence>
<evidence type="ECO:0000256" key="7">
    <source>
        <dbReference type="ARBA" id="ARBA00023136"/>
    </source>
</evidence>
<organism evidence="10 11">
    <name type="scientific">Candidatus Chisholmbacteria bacterium RIFCSPHIGHO2_01_FULL_48_12</name>
    <dbReference type="NCBI Taxonomy" id="1797589"/>
    <lineage>
        <taxon>Bacteria</taxon>
        <taxon>Candidatus Chisholmiibacteriota</taxon>
    </lineage>
</organism>
<protein>
    <recommendedName>
        <fullName evidence="9">ArnT-like N-terminal domain-containing protein</fullName>
    </recommendedName>
</protein>
<dbReference type="Pfam" id="PF02366">
    <property type="entry name" value="PMT"/>
    <property type="match status" value="1"/>
</dbReference>
<evidence type="ECO:0000256" key="6">
    <source>
        <dbReference type="ARBA" id="ARBA00022989"/>
    </source>
</evidence>
<evidence type="ECO:0000256" key="4">
    <source>
        <dbReference type="ARBA" id="ARBA00022679"/>
    </source>
</evidence>
<gene>
    <name evidence="10" type="ORF">A2784_04545</name>
</gene>
<dbReference type="GO" id="GO:0016763">
    <property type="term" value="F:pentosyltransferase activity"/>
    <property type="evidence" value="ECO:0007669"/>
    <property type="project" value="TreeGrafter"/>
</dbReference>
<dbReference type="PANTHER" id="PTHR33908">
    <property type="entry name" value="MANNOSYLTRANSFERASE YKCB-RELATED"/>
    <property type="match status" value="1"/>
</dbReference>
<dbReference type="GO" id="GO:0000030">
    <property type="term" value="F:mannosyltransferase activity"/>
    <property type="evidence" value="ECO:0007669"/>
    <property type="project" value="InterPro"/>
</dbReference>
<dbReference type="AlphaFoldDB" id="A0A1G1VMU2"/>
<feature type="transmembrane region" description="Helical" evidence="8">
    <location>
        <begin position="198"/>
        <end position="218"/>
    </location>
</feature>
<evidence type="ECO:0000256" key="5">
    <source>
        <dbReference type="ARBA" id="ARBA00022692"/>
    </source>
</evidence>
<dbReference type="EMBL" id="MHCH01000039">
    <property type="protein sequence ID" value="OGY16726.1"/>
    <property type="molecule type" value="Genomic_DNA"/>
</dbReference>
<feature type="transmembrane region" description="Helical" evidence="8">
    <location>
        <begin position="175"/>
        <end position="192"/>
    </location>
</feature>
<evidence type="ECO:0000256" key="3">
    <source>
        <dbReference type="ARBA" id="ARBA00022676"/>
    </source>
</evidence>
<accession>A0A1G1VMU2</accession>
<evidence type="ECO:0000256" key="8">
    <source>
        <dbReference type="SAM" id="Phobius"/>
    </source>
</evidence>
<feature type="transmembrane region" description="Helical" evidence="8">
    <location>
        <begin position="327"/>
        <end position="344"/>
    </location>
</feature>
<name>A0A1G1VMU2_9BACT</name>
<keyword evidence="3" id="KW-0328">Glycosyltransferase</keyword>
<evidence type="ECO:0000256" key="2">
    <source>
        <dbReference type="ARBA" id="ARBA00022475"/>
    </source>
</evidence>